<dbReference type="CDD" id="cd04301">
    <property type="entry name" value="NAT_SF"/>
    <property type="match status" value="1"/>
</dbReference>
<protein>
    <recommendedName>
        <fullName evidence="1">N-acetyltransferase domain-containing protein</fullName>
    </recommendedName>
</protein>
<dbReference type="Pfam" id="PF13508">
    <property type="entry name" value="Acetyltransf_7"/>
    <property type="match status" value="1"/>
</dbReference>
<proteinExistence type="predicted"/>
<dbReference type="GO" id="GO:0016747">
    <property type="term" value="F:acyltransferase activity, transferring groups other than amino-acyl groups"/>
    <property type="evidence" value="ECO:0007669"/>
    <property type="project" value="InterPro"/>
</dbReference>
<keyword evidence="3" id="KW-1185">Reference proteome</keyword>
<dbReference type="EMBL" id="SGPM01000106">
    <property type="protein sequence ID" value="THH29806.1"/>
    <property type="molecule type" value="Genomic_DNA"/>
</dbReference>
<evidence type="ECO:0000259" key="1">
    <source>
        <dbReference type="PROSITE" id="PS51186"/>
    </source>
</evidence>
<sequence>MDKAFLSTLDPDLREWYNEHYASKCNELRICTDTARKERGFWTLHVLAVVPESRRKGVGKALVDVIVKKADAANVSMITDVRDPSTVHFFQRSGFKYCCVKNVMSQGSPGFPIWRMYRDPPTTG</sequence>
<dbReference type="OrthoDB" id="61113at2759"/>
<dbReference type="SUPFAM" id="SSF55729">
    <property type="entry name" value="Acyl-CoA N-acyltransferases (Nat)"/>
    <property type="match status" value="1"/>
</dbReference>
<name>A0A4S4MU36_9APHY</name>
<evidence type="ECO:0000313" key="3">
    <source>
        <dbReference type="Proteomes" id="UP000308730"/>
    </source>
</evidence>
<dbReference type="InterPro" id="IPR016181">
    <property type="entry name" value="Acyl_CoA_acyltransferase"/>
</dbReference>
<comment type="caution">
    <text evidence="2">The sequence shown here is derived from an EMBL/GenBank/DDBJ whole genome shotgun (WGS) entry which is preliminary data.</text>
</comment>
<gene>
    <name evidence="2" type="ORF">EUX98_g4366</name>
</gene>
<dbReference type="InterPro" id="IPR000182">
    <property type="entry name" value="GNAT_dom"/>
</dbReference>
<accession>A0A4S4MU36</accession>
<organism evidence="2 3">
    <name type="scientific">Antrodiella citrinella</name>
    <dbReference type="NCBI Taxonomy" id="2447956"/>
    <lineage>
        <taxon>Eukaryota</taxon>
        <taxon>Fungi</taxon>
        <taxon>Dikarya</taxon>
        <taxon>Basidiomycota</taxon>
        <taxon>Agaricomycotina</taxon>
        <taxon>Agaricomycetes</taxon>
        <taxon>Polyporales</taxon>
        <taxon>Steccherinaceae</taxon>
        <taxon>Antrodiella</taxon>
    </lineage>
</organism>
<dbReference type="Proteomes" id="UP000308730">
    <property type="component" value="Unassembled WGS sequence"/>
</dbReference>
<dbReference type="AlphaFoldDB" id="A0A4S4MU36"/>
<feature type="domain" description="N-acetyltransferase" evidence="1">
    <location>
        <begin position="1"/>
        <end position="121"/>
    </location>
</feature>
<dbReference type="Gene3D" id="3.40.630.30">
    <property type="match status" value="1"/>
</dbReference>
<dbReference type="PROSITE" id="PS51186">
    <property type="entry name" value="GNAT"/>
    <property type="match status" value="1"/>
</dbReference>
<evidence type="ECO:0000313" key="2">
    <source>
        <dbReference type="EMBL" id="THH29806.1"/>
    </source>
</evidence>
<reference evidence="2 3" key="1">
    <citation type="submission" date="2019-02" db="EMBL/GenBank/DDBJ databases">
        <title>Genome sequencing of the rare red list fungi Antrodiella citrinella (Flaviporus citrinellus).</title>
        <authorList>
            <person name="Buettner E."/>
            <person name="Kellner H."/>
        </authorList>
    </citation>
    <scope>NUCLEOTIDE SEQUENCE [LARGE SCALE GENOMIC DNA]</scope>
    <source>
        <strain evidence="2 3">DSM 108506</strain>
    </source>
</reference>